<organism evidence="1 2">
    <name type="scientific">Salegentibacter mishustinae</name>
    <dbReference type="NCBI Taxonomy" id="270918"/>
    <lineage>
        <taxon>Bacteria</taxon>
        <taxon>Pseudomonadati</taxon>
        <taxon>Bacteroidota</taxon>
        <taxon>Flavobacteriia</taxon>
        <taxon>Flavobacteriales</taxon>
        <taxon>Flavobacteriaceae</taxon>
        <taxon>Salegentibacter</taxon>
    </lineage>
</organism>
<reference evidence="1" key="1">
    <citation type="submission" date="2015-10" db="EMBL/GenBank/DDBJ databases">
        <title>Draft genome sequence of Salegentibacter mishustinae KCTC 12263.</title>
        <authorList>
            <person name="Lin W."/>
            <person name="Zheng Q."/>
        </authorList>
    </citation>
    <scope>NUCLEOTIDE SEQUENCE [LARGE SCALE GENOMIC DNA]</scope>
    <source>
        <strain evidence="1">KCTC 12263</strain>
    </source>
</reference>
<comment type="caution">
    <text evidence="1">The sequence shown here is derived from an EMBL/GenBank/DDBJ whole genome shotgun (WGS) entry which is preliminary data.</text>
</comment>
<proteinExistence type="predicted"/>
<evidence type="ECO:0000313" key="1">
    <source>
        <dbReference type="EMBL" id="KRG29569.1"/>
    </source>
</evidence>
<dbReference type="AlphaFoldDB" id="A0A0Q9ZKW8"/>
<dbReference type="EMBL" id="LKTP01000008">
    <property type="protein sequence ID" value="KRG29569.1"/>
    <property type="molecule type" value="Genomic_DNA"/>
</dbReference>
<dbReference type="Proteomes" id="UP000051643">
    <property type="component" value="Unassembled WGS sequence"/>
</dbReference>
<dbReference type="OrthoDB" id="1267447at2"/>
<protein>
    <submittedName>
        <fullName evidence="1">Uncharacterized protein</fullName>
    </submittedName>
</protein>
<gene>
    <name evidence="1" type="ORF">APR42_16280</name>
</gene>
<dbReference type="RefSeq" id="WP_057481307.1">
    <property type="nucleotide sequence ID" value="NZ_BMWR01000011.1"/>
</dbReference>
<evidence type="ECO:0000313" key="2">
    <source>
        <dbReference type="Proteomes" id="UP000051643"/>
    </source>
</evidence>
<name>A0A0Q9ZKW8_9FLAO</name>
<accession>A0A0Q9ZKW8</accession>
<sequence>MGKLQYNYSNLKIYDTAMFPKLKREDFLRKNHMNFLEMELKAYERYIAFTEDYLDKAVLDYQLKHKDALEEDTLDRKAAEEYRKKMFEVDGNFTQRFRESIIVQLFSFFEKAILNSCEMYYFNKELDEGHQEGMNTKAGFEEAKAFLKKEVRLTLNELNPELDFFSKLSTLRNKIVHHQLGNLSDDRKKINDIRALSKNRFIIQKKRDFLTSYFIHFDKPEFSFEIIDKIKLFYRKLEEKGVYYL</sequence>
<keyword evidence="2" id="KW-1185">Reference proteome</keyword>